<keyword evidence="4" id="KW-1185">Reference proteome</keyword>
<organism evidence="3 4">
    <name type="scientific">Odynerus spinipes</name>
    <dbReference type="NCBI Taxonomy" id="1348599"/>
    <lineage>
        <taxon>Eukaryota</taxon>
        <taxon>Metazoa</taxon>
        <taxon>Ecdysozoa</taxon>
        <taxon>Arthropoda</taxon>
        <taxon>Hexapoda</taxon>
        <taxon>Insecta</taxon>
        <taxon>Pterygota</taxon>
        <taxon>Neoptera</taxon>
        <taxon>Endopterygota</taxon>
        <taxon>Hymenoptera</taxon>
        <taxon>Apocrita</taxon>
        <taxon>Aculeata</taxon>
        <taxon>Vespoidea</taxon>
        <taxon>Vespidae</taxon>
        <taxon>Eumeninae</taxon>
        <taxon>Odynerus</taxon>
    </lineage>
</organism>
<dbReference type="InterPro" id="IPR042771">
    <property type="entry name" value="GTF3C6-like"/>
</dbReference>
<feature type="domain" description="Transcription factor TFIIIC triple barrel" evidence="2">
    <location>
        <begin position="10"/>
        <end position="105"/>
    </location>
</feature>
<evidence type="ECO:0000313" key="4">
    <source>
        <dbReference type="Proteomes" id="UP001258017"/>
    </source>
</evidence>
<dbReference type="PANTHER" id="PTHR21860:SF2">
    <property type="entry name" value="GENERAL TRANSCRIPTION FACTOR 3C POLYPEPTIDE 6"/>
    <property type="match status" value="1"/>
</dbReference>
<reference evidence="3" key="1">
    <citation type="submission" date="2021-08" db="EMBL/GenBank/DDBJ databases">
        <authorList>
            <person name="Misof B."/>
            <person name="Oliver O."/>
            <person name="Podsiadlowski L."/>
            <person name="Donath A."/>
            <person name="Peters R."/>
            <person name="Mayer C."/>
            <person name="Rust J."/>
            <person name="Gunkel S."/>
            <person name="Lesny P."/>
            <person name="Martin S."/>
            <person name="Oeyen J.P."/>
            <person name="Petersen M."/>
            <person name="Panagiotis P."/>
            <person name="Wilbrandt J."/>
            <person name="Tanja T."/>
        </authorList>
    </citation>
    <scope>NUCLEOTIDE SEQUENCE</scope>
    <source>
        <strain evidence="3">GBR_01_08_01A</strain>
        <tissue evidence="3">Thorax + abdomen</tissue>
    </source>
</reference>
<dbReference type="Proteomes" id="UP001258017">
    <property type="component" value="Unassembled WGS sequence"/>
</dbReference>
<proteinExistence type="predicted"/>
<gene>
    <name evidence="3" type="ORF">KPH14_003676</name>
</gene>
<dbReference type="GO" id="GO:0000127">
    <property type="term" value="C:transcription factor TFIIIC complex"/>
    <property type="evidence" value="ECO:0007669"/>
    <property type="project" value="TreeGrafter"/>
</dbReference>
<comment type="caution">
    <text evidence="3">The sequence shown here is derived from an EMBL/GenBank/DDBJ whole genome shotgun (WGS) entry which is preliminary data.</text>
</comment>
<protein>
    <recommendedName>
        <fullName evidence="2">Transcription factor TFIIIC triple barrel domain-containing protein</fullName>
    </recommendedName>
</protein>
<accession>A0AAD9RX43</accession>
<reference evidence="3" key="2">
    <citation type="journal article" date="2023" name="Commun. Biol.">
        <title>Intrasexual cuticular hydrocarbon dimorphism in a wasp sheds light on hydrocarbon biosynthesis genes in Hymenoptera.</title>
        <authorList>
            <person name="Moris V.C."/>
            <person name="Podsiadlowski L."/>
            <person name="Martin S."/>
            <person name="Oeyen J.P."/>
            <person name="Donath A."/>
            <person name="Petersen M."/>
            <person name="Wilbrandt J."/>
            <person name="Misof B."/>
            <person name="Liedtke D."/>
            <person name="Thamm M."/>
            <person name="Scheiner R."/>
            <person name="Schmitt T."/>
            <person name="Niehuis O."/>
        </authorList>
    </citation>
    <scope>NUCLEOTIDE SEQUENCE</scope>
    <source>
        <strain evidence="3">GBR_01_08_01A</strain>
    </source>
</reference>
<dbReference type="GO" id="GO:0006383">
    <property type="term" value="P:transcription by RNA polymerase III"/>
    <property type="evidence" value="ECO:0007669"/>
    <property type="project" value="InterPro"/>
</dbReference>
<name>A0AAD9RX43_9HYME</name>
<dbReference type="Gene3D" id="2.60.40.4370">
    <property type="match status" value="1"/>
</dbReference>
<feature type="region of interest" description="Disordered" evidence="1">
    <location>
        <begin position="213"/>
        <end position="233"/>
    </location>
</feature>
<dbReference type="Pfam" id="PF10419">
    <property type="entry name" value="TFIIIC_sub6"/>
    <property type="match status" value="1"/>
</dbReference>
<feature type="compositionally biased region" description="Basic and acidic residues" evidence="1">
    <location>
        <begin position="369"/>
        <end position="380"/>
    </location>
</feature>
<evidence type="ECO:0000313" key="3">
    <source>
        <dbReference type="EMBL" id="KAK2587542.1"/>
    </source>
</evidence>
<dbReference type="AlphaFoldDB" id="A0AAD9RX43"/>
<dbReference type="PANTHER" id="PTHR21860">
    <property type="entry name" value="TRANSCRIPTION INITIATION FACTOR IIIC TFIIIC , POLYPEPTIDE 6-RELATED"/>
    <property type="match status" value="1"/>
</dbReference>
<feature type="compositionally biased region" description="Basic and acidic residues" evidence="1">
    <location>
        <begin position="347"/>
        <end position="361"/>
    </location>
</feature>
<sequence length="380" mass="43889">MESDSELLEDEEEILVYVEFEGFVNNNIFTDKQLQLDMVGIDTDHPIMQIDGRFYEGTYEDVVGTYMFFEKDDKPVIDDPVFDQVSTLKYFGKTRKLLKMQRVFVKQRTEVLGDSEHSKCIPNMETIKEAGVPPKYQSQALSFWKDIRDNRIDALCAYLEKQRIKEEKRSQGIAVDSESDEDNPFAIYKYKEEQKYEKTLDNDNIDLAMDELKSSVNESESKKESSQEITEDNVNVFQYIDPKPSTSKNSDPRTDIINVKECKPTVKIIRKKTKRVITQLSTKKRNRKQKLLEDKTVRNSDDGNIEPSPLMLNNIPEDSVIKIEIDDTANTSKATCSAVDTIDITEDSDKQMSTDEVETKMDNNSTDNSVDKRHQNDKEK</sequence>
<evidence type="ECO:0000256" key="1">
    <source>
        <dbReference type="SAM" id="MobiDB-lite"/>
    </source>
</evidence>
<evidence type="ECO:0000259" key="2">
    <source>
        <dbReference type="Pfam" id="PF10419"/>
    </source>
</evidence>
<dbReference type="InterPro" id="IPR019481">
    <property type="entry name" value="TFIIIC_triple_barrel"/>
</dbReference>
<feature type="region of interest" description="Disordered" evidence="1">
    <location>
        <begin position="340"/>
        <end position="380"/>
    </location>
</feature>
<dbReference type="EMBL" id="JAIFRP010000006">
    <property type="protein sequence ID" value="KAK2587542.1"/>
    <property type="molecule type" value="Genomic_DNA"/>
</dbReference>